<evidence type="ECO:0000313" key="2">
    <source>
        <dbReference type="Proteomes" id="UP000009073"/>
    </source>
</evidence>
<evidence type="ECO:0000313" key="1">
    <source>
        <dbReference type="EMBL" id="ACQ92181.1"/>
    </source>
</evidence>
<dbReference type="eggNOG" id="COG2927">
    <property type="taxonomic scope" value="Bacteria"/>
</dbReference>
<dbReference type="EMBL" id="CP001616">
    <property type="protein sequence ID" value="ACQ92181.1"/>
    <property type="molecule type" value="Genomic_DNA"/>
</dbReference>
<dbReference type="InterPro" id="IPR007459">
    <property type="entry name" value="DNA_pol3_chi"/>
</dbReference>
<dbReference type="Proteomes" id="UP000009073">
    <property type="component" value="Chromosome"/>
</dbReference>
<dbReference type="GO" id="GO:0032298">
    <property type="term" value="P:positive regulation of DNA-templated DNA replication initiation"/>
    <property type="evidence" value="ECO:0007669"/>
    <property type="project" value="TreeGrafter"/>
</dbReference>
<dbReference type="Pfam" id="PF04364">
    <property type="entry name" value="DNA_pol3_chi"/>
    <property type="match status" value="1"/>
</dbReference>
<dbReference type="STRING" id="595494.Tola_0552"/>
<accession>C4LA52</accession>
<dbReference type="SUPFAM" id="SSF102400">
    <property type="entry name" value="DNA polymerase III chi subunit"/>
    <property type="match status" value="1"/>
</dbReference>
<dbReference type="GO" id="GO:0003887">
    <property type="term" value="F:DNA-directed DNA polymerase activity"/>
    <property type="evidence" value="ECO:0007669"/>
    <property type="project" value="InterPro"/>
</dbReference>
<sequence>MTSLYFMPQVTFYLLPDEASPTQICDGLSHVVAVLACQLTTERFRQNQTLFLLTQTQVQAEQLDEMLWQQDPHSFVPHGLSDEATVTQAPVEIGTGMPKRSRQVLINLADGIPAFAGRFAQIIDFVPADEIQKQQARERYKQYRALGFTLETVPAPQLP</sequence>
<dbReference type="HOGENOM" id="CLU_131584_0_0_6"/>
<protein>
    <submittedName>
        <fullName evidence="1">DNA polymerase III chi subunit HolC</fullName>
    </submittedName>
</protein>
<gene>
    <name evidence="1" type="ordered locus">Tola_0552</name>
</gene>
<dbReference type="PANTHER" id="PTHR38767">
    <property type="entry name" value="DNA POLYMERASE III SUBUNIT CHI"/>
    <property type="match status" value="1"/>
</dbReference>
<keyword evidence="2" id="KW-1185">Reference proteome</keyword>
<dbReference type="GO" id="GO:0006260">
    <property type="term" value="P:DNA replication"/>
    <property type="evidence" value="ECO:0007669"/>
    <property type="project" value="InterPro"/>
</dbReference>
<dbReference type="Gene3D" id="3.40.50.10110">
    <property type="entry name" value="DNA polymerase III subunit chi"/>
    <property type="match status" value="1"/>
</dbReference>
<dbReference type="GO" id="GO:0003677">
    <property type="term" value="F:DNA binding"/>
    <property type="evidence" value="ECO:0007669"/>
    <property type="project" value="InterPro"/>
</dbReference>
<reference evidence="2" key="1">
    <citation type="submission" date="2009-05" db="EMBL/GenBank/DDBJ databases">
        <title>Complete sequence of Tolumonas auensis DSM 9187.</title>
        <authorList>
            <consortium name="US DOE Joint Genome Institute"/>
            <person name="Lucas S."/>
            <person name="Copeland A."/>
            <person name="Lapidus A."/>
            <person name="Glavina del Rio T."/>
            <person name="Tice H."/>
            <person name="Bruce D."/>
            <person name="Goodwin L."/>
            <person name="Pitluck S."/>
            <person name="Chertkov O."/>
            <person name="Brettin T."/>
            <person name="Detter J.C."/>
            <person name="Han C."/>
            <person name="Larimer F."/>
            <person name="Land M."/>
            <person name="Hauser L."/>
            <person name="Kyrpides N."/>
            <person name="Mikhailova N."/>
            <person name="Spring S."/>
            <person name="Beller H."/>
        </authorList>
    </citation>
    <scope>NUCLEOTIDE SEQUENCE [LARGE SCALE GENOMIC DNA]</scope>
    <source>
        <strain evidence="2">DSM 9187 / TA4</strain>
    </source>
</reference>
<dbReference type="AlphaFoldDB" id="C4LA52"/>
<name>C4LA52_TOLAT</name>
<proteinExistence type="predicted"/>
<organism evidence="1 2">
    <name type="scientific">Tolumonas auensis (strain DSM 9187 / NBRC 110442 / TA 4)</name>
    <dbReference type="NCBI Taxonomy" id="595494"/>
    <lineage>
        <taxon>Bacteria</taxon>
        <taxon>Pseudomonadati</taxon>
        <taxon>Pseudomonadota</taxon>
        <taxon>Gammaproteobacteria</taxon>
        <taxon>Aeromonadales</taxon>
        <taxon>Aeromonadaceae</taxon>
        <taxon>Tolumonas</taxon>
    </lineage>
</organism>
<reference evidence="1 2" key="2">
    <citation type="journal article" date="2011" name="Stand. Genomic Sci.">
        <title>Complete genome sequence of Tolumonas auensis type strain (TA 4).</title>
        <authorList>
            <person name="Chertkov O."/>
            <person name="Copeland A."/>
            <person name="Lucas S."/>
            <person name="Lapidus A."/>
            <person name="Berry K.W."/>
            <person name="Detter J.C."/>
            <person name="Del Rio T.G."/>
            <person name="Hammon N."/>
            <person name="Dalin E."/>
            <person name="Tice H."/>
            <person name="Pitluck S."/>
            <person name="Richardson P."/>
            <person name="Bruce D."/>
            <person name="Goodwin L."/>
            <person name="Han C."/>
            <person name="Tapia R."/>
            <person name="Saunders E."/>
            <person name="Schmutz J."/>
            <person name="Brettin T."/>
            <person name="Larimer F."/>
            <person name="Land M."/>
            <person name="Hauser L."/>
            <person name="Spring S."/>
            <person name="Rohde M."/>
            <person name="Kyrpides N.C."/>
            <person name="Ivanova N."/>
            <person name="Goker M."/>
            <person name="Beller H.R."/>
            <person name="Klenk H.P."/>
            <person name="Woyke T."/>
        </authorList>
    </citation>
    <scope>NUCLEOTIDE SEQUENCE [LARGE SCALE GENOMIC DNA]</scope>
    <source>
        <strain evidence="2">DSM 9187 / TA4</strain>
    </source>
</reference>
<dbReference type="KEGG" id="tau:Tola_0552"/>
<dbReference type="InterPro" id="IPR036768">
    <property type="entry name" value="PolIII_chi_sf"/>
</dbReference>
<dbReference type="PANTHER" id="PTHR38767:SF1">
    <property type="entry name" value="DNA POLYMERASE III SUBUNIT CHI"/>
    <property type="match status" value="1"/>
</dbReference>